<evidence type="ECO:0008006" key="3">
    <source>
        <dbReference type="Google" id="ProtNLM"/>
    </source>
</evidence>
<dbReference type="PANTHER" id="PTHR43737">
    <property type="entry name" value="BLL7424 PROTEIN"/>
    <property type="match status" value="1"/>
</dbReference>
<evidence type="ECO:0000313" key="1">
    <source>
        <dbReference type="EMBL" id="QDT40465.1"/>
    </source>
</evidence>
<accession>A0A517R9C1</accession>
<dbReference type="Pfam" id="PF07394">
    <property type="entry name" value="DUF1501"/>
    <property type="match status" value="1"/>
</dbReference>
<protein>
    <recommendedName>
        <fullName evidence="3">Sulfatase</fullName>
    </recommendedName>
</protein>
<keyword evidence="2" id="KW-1185">Reference proteome</keyword>
<sequence>MMTNPFDQNSKAGSTCDADSMSRREFFSWAKTGLAGTALMDLLLKQKPLCAEAPGKTLPTGTHFPPRVKRVIHVCLIGGLSHLDSFDYKPALKKLHGKVMPTEKKPETFFGQVGLLRKNDFEFKQRGKSGLWISDLFPHIASQADELTLIRSMKADSANHTPATFQENTGFRLNGFPVLGAWLSYGLGCETDELPSFVVLPDVRGYPAAGTINWSNGFLPALHQGVPFQTEGPAIRDLFPGRKISNATEVASRQLLNQFNQSHLERTGANSDLVARIRSHELAAKMQLAVPQVTDLSGETAATKALYGFDSEETAPFARNCLLARRLLEQGVRFVQLFSGGSFGSPRINWDGHEDVKRNHLREATRIDQPVAGLLKDLRQRGMLDDTLVLFSTEFGRTPFTQSASNTVGTGRDHNMNGFSVWMAGGGLKHGIDFGATDEFGWKSVEQTVAWHDYHATVLHLLGIDHTRLTYYHNGIERRLTNVHGEVIHDLLA</sequence>
<evidence type="ECO:0000313" key="2">
    <source>
        <dbReference type="Proteomes" id="UP000317171"/>
    </source>
</evidence>
<gene>
    <name evidence="1" type="ORF">Pan241w_05220</name>
</gene>
<dbReference type="InterPro" id="IPR010869">
    <property type="entry name" value="DUF1501"/>
</dbReference>
<organism evidence="1 2">
    <name type="scientific">Gimesia alba</name>
    <dbReference type="NCBI Taxonomy" id="2527973"/>
    <lineage>
        <taxon>Bacteria</taxon>
        <taxon>Pseudomonadati</taxon>
        <taxon>Planctomycetota</taxon>
        <taxon>Planctomycetia</taxon>
        <taxon>Planctomycetales</taxon>
        <taxon>Planctomycetaceae</taxon>
        <taxon>Gimesia</taxon>
    </lineage>
</organism>
<dbReference type="Gene3D" id="3.40.720.10">
    <property type="entry name" value="Alkaline Phosphatase, subunit A"/>
    <property type="match status" value="1"/>
</dbReference>
<name>A0A517R9C1_9PLAN</name>
<dbReference type="AlphaFoldDB" id="A0A517R9C1"/>
<dbReference type="InterPro" id="IPR017850">
    <property type="entry name" value="Alkaline_phosphatase_core_sf"/>
</dbReference>
<dbReference type="EMBL" id="CP036269">
    <property type="protein sequence ID" value="QDT40465.1"/>
    <property type="molecule type" value="Genomic_DNA"/>
</dbReference>
<proteinExistence type="predicted"/>
<dbReference type="KEGG" id="gaz:Pan241w_05220"/>
<dbReference type="SUPFAM" id="SSF53649">
    <property type="entry name" value="Alkaline phosphatase-like"/>
    <property type="match status" value="1"/>
</dbReference>
<reference evidence="1 2" key="1">
    <citation type="submission" date="2019-02" db="EMBL/GenBank/DDBJ databases">
        <title>Deep-cultivation of Planctomycetes and their phenomic and genomic characterization uncovers novel biology.</title>
        <authorList>
            <person name="Wiegand S."/>
            <person name="Jogler M."/>
            <person name="Boedeker C."/>
            <person name="Pinto D."/>
            <person name="Vollmers J."/>
            <person name="Rivas-Marin E."/>
            <person name="Kohn T."/>
            <person name="Peeters S.H."/>
            <person name="Heuer A."/>
            <person name="Rast P."/>
            <person name="Oberbeckmann S."/>
            <person name="Bunk B."/>
            <person name="Jeske O."/>
            <person name="Meyerdierks A."/>
            <person name="Storesund J.E."/>
            <person name="Kallscheuer N."/>
            <person name="Luecker S."/>
            <person name="Lage O.M."/>
            <person name="Pohl T."/>
            <person name="Merkel B.J."/>
            <person name="Hornburger P."/>
            <person name="Mueller R.-W."/>
            <person name="Bruemmer F."/>
            <person name="Labrenz M."/>
            <person name="Spormann A.M."/>
            <person name="Op den Camp H."/>
            <person name="Overmann J."/>
            <person name="Amann R."/>
            <person name="Jetten M.S.M."/>
            <person name="Mascher T."/>
            <person name="Medema M.H."/>
            <person name="Devos D.P."/>
            <person name="Kaster A.-K."/>
            <person name="Ovreas L."/>
            <person name="Rohde M."/>
            <person name="Galperin M.Y."/>
            <person name="Jogler C."/>
        </authorList>
    </citation>
    <scope>NUCLEOTIDE SEQUENCE [LARGE SCALE GENOMIC DNA]</scope>
    <source>
        <strain evidence="1 2">Pan241w</strain>
    </source>
</reference>
<dbReference type="Proteomes" id="UP000317171">
    <property type="component" value="Chromosome"/>
</dbReference>
<dbReference type="PANTHER" id="PTHR43737:SF1">
    <property type="entry name" value="DUF1501 DOMAIN-CONTAINING PROTEIN"/>
    <property type="match status" value="1"/>
</dbReference>